<organism evidence="2 3">
    <name type="scientific">Smittium angustum</name>
    <dbReference type="NCBI Taxonomy" id="133377"/>
    <lineage>
        <taxon>Eukaryota</taxon>
        <taxon>Fungi</taxon>
        <taxon>Fungi incertae sedis</taxon>
        <taxon>Zoopagomycota</taxon>
        <taxon>Kickxellomycotina</taxon>
        <taxon>Harpellomycetes</taxon>
        <taxon>Harpellales</taxon>
        <taxon>Legeriomycetaceae</taxon>
        <taxon>Smittium</taxon>
    </lineage>
</organism>
<proteinExistence type="predicted"/>
<accession>A0A2U1JEE7</accession>
<sequence>MNKFKFLNIFNDTRTNTAESPKCDICGEVINQDPQHPHTCKTEKFSKGIWDIPKTSESKGKKNFEFNQDDDSFEDVGFLIKNSNGVFEYDNDTPVTPGDFMSGLDDFLKEHNNPKTSSDTSTKNSLIAEAKDSYEISIPLSKLNNQSSGSLQERRGYKKGHSDKKRYPLSEGCPQYSQKDVIRKLDALIGDIELEINSHNYNLDIL</sequence>
<feature type="region of interest" description="Disordered" evidence="1">
    <location>
        <begin position="145"/>
        <end position="173"/>
    </location>
</feature>
<dbReference type="AlphaFoldDB" id="A0A2U1JEE7"/>
<evidence type="ECO:0000313" key="3">
    <source>
        <dbReference type="Proteomes" id="UP000245591"/>
    </source>
</evidence>
<name>A0A2U1JEE7_SMIAN</name>
<gene>
    <name evidence="2" type="ORF">BB558_000374</name>
</gene>
<protein>
    <submittedName>
        <fullName evidence="2">Uncharacterized protein</fullName>
    </submittedName>
</protein>
<reference evidence="2 3" key="1">
    <citation type="journal article" date="2018" name="MBio">
        <title>Comparative Genomics Reveals the Core Gene Toolbox for the Fungus-Insect Symbiosis.</title>
        <authorList>
            <person name="Wang Y."/>
            <person name="Stata M."/>
            <person name="Wang W."/>
            <person name="Stajich J.E."/>
            <person name="White M.M."/>
            <person name="Moncalvo J.M."/>
        </authorList>
    </citation>
    <scope>NUCLEOTIDE SEQUENCE [LARGE SCALE GENOMIC DNA]</scope>
    <source>
        <strain evidence="2 3">AUS-126-30</strain>
    </source>
</reference>
<dbReference type="Proteomes" id="UP000245591">
    <property type="component" value="Unassembled WGS sequence"/>
</dbReference>
<evidence type="ECO:0000313" key="2">
    <source>
        <dbReference type="EMBL" id="PWA03461.1"/>
    </source>
</evidence>
<keyword evidence="3" id="KW-1185">Reference proteome</keyword>
<dbReference type="EMBL" id="MBFU01000015">
    <property type="protein sequence ID" value="PWA03461.1"/>
    <property type="molecule type" value="Genomic_DNA"/>
</dbReference>
<comment type="caution">
    <text evidence="2">The sequence shown here is derived from an EMBL/GenBank/DDBJ whole genome shotgun (WGS) entry which is preliminary data.</text>
</comment>
<evidence type="ECO:0000256" key="1">
    <source>
        <dbReference type="SAM" id="MobiDB-lite"/>
    </source>
</evidence>